<organism evidence="1 2">
    <name type="scientific">Pseudoalteromonas tunicata D2</name>
    <dbReference type="NCBI Taxonomy" id="87626"/>
    <lineage>
        <taxon>Bacteria</taxon>
        <taxon>Pseudomonadati</taxon>
        <taxon>Pseudomonadota</taxon>
        <taxon>Gammaproteobacteria</taxon>
        <taxon>Alteromonadales</taxon>
        <taxon>Pseudoalteromonadaceae</taxon>
        <taxon>Pseudoalteromonas</taxon>
    </lineage>
</organism>
<keyword evidence="2" id="KW-1185">Reference proteome</keyword>
<protein>
    <submittedName>
        <fullName evidence="1">Uncharacterized protein</fullName>
    </submittedName>
</protein>
<dbReference type="AlphaFoldDB" id="A4CD36"/>
<evidence type="ECO:0000313" key="2">
    <source>
        <dbReference type="Proteomes" id="UP000006201"/>
    </source>
</evidence>
<dbReference type="Proteomes" id="UP000006201">
    <property type="component" value="Unassembled WGS sequence"/>
</dbReference>
<name>A4CD36_9GAMM</name>
<sequence>MKNALFEGVLVFGSIFSIKPIVKTDYLFFSYLCSILQEFFLAALNQQKQVKSKV</sequence>
<accession>A4CD36</accession>
<gene>
    <name evidence="1" type="ORF">PTD2_15607</name>
</gene>
<dbReference type="STRING" id="87626.PTD2_15607"/>
<dbReference type="HOGENOM" id="CLU_3047126_0_0_6"/>
<proteinExistence type="predicted"/>
<reference evidence="1 2" key="1">
    <citation type="submission" date="2006-02" db="EMBL/GenBank/DDBJ databases">
        <authorList>
            <person name="Moran M.A."/>
            <person name="Kjelleberg S."/>
            <person name="Egan S."/>
            <person name="Saunders N."/>
            <person name="Thomas T."/>
            <person name="Ferriera S."/>
            <person name="Johnson J."/>
            <person name="Kravitz S."/>
            <person name="Halpern A."/>
            <person name="Remington K."/>
            <person name="Beeson K."/>
            <person name="Tran B."/>
            <person name="Rogers Y.-H."/>
            <person name="Friedman R."/>
            <person name="Venter J.C."/>
        </authorList>
    </citation>
    <scope>NUCLEOTIDE SEQUENCE [LARGE SCALE GENOMIC DNA]</scope>
    <source>
        <strain evidence="1 2">D2</strain>
    </source>
</reference>
<dbReference type="EMBL" id="AAOH01000006">
    <property type="protein sequence ID" value="EAR27479.1"/>
    <property type="molecule type" value="Genomic_DNA"/>
</dbReference>
<comment type="caution">
    <text evidence="1">The sequence shown here is derived from an EMBL/GenBank/DDBJ whole genome shotgun (WGS) entry which is preliminary data.</text>
</comment>
<evidence type="ECO:0000313" key="1">
    <source>
        <dbReference type="EMBL" id="EAR27479.1"/>
    </source>
</evidence>